<keyword evidence="9" id="KW-1185">Reference proteome</keyword>
<sequence>MALCALNFGAKMEHRRIPAGGTGGGAGGGGGSGGAGGAAAFAKKGSTKSLTAAGGSALILALAARTMVGSGAKGAIAVALAVSVLLTLVMSRRYQASRKFMPAGLTAATSLLISAAYIGALT</sequence>
<dbReference type="PANTHER" id="PTHR12668:SF43">
    <property type="entry name" value="TRANSMEMBRANE PROTEIN 14 HOMOLOG"/>
    <property type="match status" value="1"/>
</dbReference>
<feature type="transmembrane region" description="Helical" evidence="7">
    <location>
        <begin position="74"/>
        <end position="91"/>
    </location>
</feature>
<dbReference type="KEGG" id="mng:MNEG_13128"/>
<accession>A0A0D2KG39</accession>
<evidence type="ECO:0000256" key="4">
    <source>
        <dbReference type="ARBA" id="ARBA00022989"/>
    </source>
</evidence>
<evidence type="ECO:0000256" key="3">
    <source>
        <dbReference type="ARBA" id="ARBA00022692"/>
    </source>
</evidence>
<dbReference type="Gene3D" id="1.10.10.1740">
    <property type="entry name" value="Transmembrane protein 14-like"/>
    <property type="match status" value="1"/>
</dbReference>
<comment type="subcellular location">
    <subcellularLocation>
        <location evidence="1">Membrane</location>
    </subcellularLocation>
</comment>
<feature type="region of interest" description="Disordered" evidence="6">
    <location>
        <begin position="21"/>
        <end position="40"/>
    </location>
</feature>
<dbReference type="Proteomes" id="UP000054498">
    <property type="component" value="Unassembled WGS sequence"/>
</dbReference>
<protein>
    <submittedName>
        <fullName evidence="8">Uncharacterized protein</fullName>
    </submittedName>
</protein>
<organism evidence="8 9">
    <name type="scientific">Monoraphidium neglectum</name>
    <dbReference type="NCBI Taxonomy" id="145388"/>
    <lineage>
        <taxon>Eukaryota</taxon>
        <taxon>Viridiplantae</taxon>
        <taxon>Chlorophyta</taxon>
        <taxon>core chlorophytes</taxon>
        <taxon>Chlorophyceae</taxon>
        <taxon>CS clade</taxon>
        <taxon>Sphaeropleales</taxon>
        <taxon>Selenastraceae</taxon>
        <taxon>Monoraphidium</taxon>
    </lineage>
</organism>
<evidence type="ECO:0000256" key="6">
    <source>
        <dbReference type="SAM" id="MobiDB-lite"/>
    </source>
</evidence>
<proteinExistence type="inferred from homology"/>
<dbReference type="InterPro" id="IPR005349">
    <property type="entry name" value="TMEM14"/>
</dbReference>
<evidence type="ECO:0000256" key="1">
    <source>
        <dbReference type="ARBA" id="ARBA00004370"/>
    </source>
</evidence>
<gene>
    <name evidence="8" type="ORF">MNEG_13128</name>
</gene>
<keyword evidence="3 7" id="KW-0812">Transmembrane</keyword>
<keyword evidence="5 7" id="KW-0472">Membrane</keyword>
<dbReference type="GO" id="GO:0009706">
    <property type="term" value="C:chloroplast inner membrane"/>
    <property type="evidence" value="ECO:0007669"/>
    <property type="project" value="TreeGrafter"/>
</dbReference>
<reference evidence="8 9" key="1">
    <citation type="journal article" date="2013" name="BMC Genomics">
        <title>Reconstruction of the lipid metabolism for the microalga Monoraphidium neglectum from its genome sequence reveals characteristics suitable for biofuel production.</title>
        <authorList>
            <person name="Bogen C."/>
            <person name="Al-Dilaimi A."/>
            <person name="Albersmeier A."/>
            <person name="Wichmann J."/>
            <person name="Grundmann M."/>
            <person name="Rupp O."/>
            <person name="Lauersen K.J."/>
            <person name="Blifernez-Klassen O."/>
            <person name="Kalinowski J."/>
            <person name="Goesmann A."/>
            <person name="Mussgnug J.H."/>
            <person name="Kruse O."/>
        </authorList>
    </citation>
    <scope>NUCLEOTIDE SEQUENCE [LARGE SCALE GENOMIC DNA]</scope>
    <source>
        <strain evidence="8 9">SAG 48.87</strain>
    </source>
</reference>
<dbReference type="AlphaFoldDB" id="A0A0D2KG39"/>
<comment type="similarity">
    <text evidence="2">Belongs to the TMEM14 family.</text>
</comment>
<evidence type="ECO:0000313" key="9">
    <source>
        <dbReference type="Proteomes" id="UP000054498"/>
    </source>
</evidence>
<dbReference type="InterPro" id="IPR044890">
    <property type="entry name" value="TMEM14_sf"/>
</dbReference>
<feature type="transmembrane region" description="Helical" evidence="7">
    <location>
        <begin position="103"/>
        <end position="120"/>
    </location>
</feature>
<feature type="compositionally biased region" description="Gly residues" evidence="6">
    <location>
        <begin position="21"/>
        <end position="37"/>
    </location>
</feature>
<dbReference type="STRING" id="145388.A0A0D2KG39"/>
<dbReference type="EMBL" id="KK103859">
    <property type="protein sequence ID" value="KIY94833.1"/>
    <property type="molecule type" value="Genomic_DNA"/>
</dbReference>
<dbReference type="GeneID" id="25730559"/>
<evidence type="ECO:0000256" key="7">
    <source>
        <dbReference type="SAM" id="Phobius"/>
    </source>
</evidence>
<dbReference type="Pfam" id="PF03647">
    <property type="entry name" value="Tmemb_14"/>
    <property type="match status" value="1"/>
</dbReference>
<name>A0A0D2KG39_9CHLO</name>
<keyword evidence="4 7" id="KW-1133">Transmembrane helix</keyword>
<evidence type="ECO:0000256" key="5">
    <source>
        <dbReference type="ARBA" id="ARBA00023136"/>
    </source>
</evidence>
<dbReference type="GO" id="GO:0015245">
    <property type="term" value="F:fatty acid transmembrane transporter activity"/>
    <property type="evidence" value="ECO:0007669"/>
    <property type="project" value="TreeGrafter"/>
</dbReference>
<evidence type="ECO:0000256" key="2">
    <source>
        <dbReference type="ARBA" id="ARBA00007590"/>
    </source>
</evidence>
<evidence type="ECO:0000313" key="8">
    <source>
        <dbReference type="EMBL" id="KIY94833.1"/>
    </source>
</evidence>
<dbReference type="RefSeq" id="XP_013893853.1">
    <property type="nucleotide sequence ID" value="XM_014038399.1"/>
</dbReference>
<dbReference type="PANTHER" id="PTHR12668">
    <property type="entry name" value="TRANSMEMBRANE PROTEIN 14, 15"/>
    <property type="match status" value="1"/>
</dbReference>